<evidence type="ECO:0000259" key="7">
    <source>
        <dbReference type="Pfam" id="PF00924"/>
    </source>
</evidence>
<dbReference type="PANTHER" id="PTHR30566:SF25">
    <property type="entry name" value="INNER MEMBRANE PROTEIN"/>
    <property type="match status" value="1"/>
</dbReference>
<feature type="compositionally biased region" description="Basic and acidic residues" evidence="5">
    <location>
        <begin position="539"/>
        <end position="549"/>
    </location>
</feature>
<feature type="compositionally biased region" description="Basic and acidic residues" evidence="5">
    <location>
        <begin position="512"/>
        <end position="524"/>
    </location>
</feature>
<accession>A0ABP8KZL2</accession>
<protein>
    <recommendedName>
        <fullName evidence="7">Mechanosensitive ion channel MscS domain-containing protein</fullName>
    </recommendedName>
</protein>
<dbReference type="SUPFAM" id="SSF50182">
    <property type="entry name" value="Sm-like ribonucleoproteins"/>
    <property type="match status" value="1"/>
</dbReference>
<dbReference type="PANTHER" id="PTHR30566">
    <property type="entry name" value="YNAI-RELATED MECHANOSENSITIVE ION CHANNEL"/>
    <property type="match status" value="1"/>
</dbReference>
<evidence type="ECO:0000256" key="3">
    <source>
        <dbReference type="ARBA" id="ARBA00022989"/>
    </source>
</evidence>
<dbReference type="RefSeq" id="WP_345215271.1">
    <property type="nucleotide sequence ID" value="NZ_BAABGN010000002.1"/>
</dbReference>
<feature type="transmembrane region" description="Helical" evidence="6">
    <location>
        <begin position="59"/>
        <end position="78"/>
    </location>
</feature>
<feature type="compositionally biased region" description="Basic and acidic residues" evidence="5">
    <location>
        <begin position="458"/>
        <end position="474"/>
    </location>
</feature>
<dbReference type="Gene3D" id="2.30.30.60">
    <property type="match status" value="1"/>
</dbReference>
<comment type="subcellular location">
    <subcellularLocation>
        <location evidence="1">Membrane</location>
    </subcellularLocation>
</comment>
<keyword evidence="2 6" id="KW-0812">Transmembrane</keyword>
<sequence length="549" mass="60948">MDADETIELTFQFVSVLLWSSVGLVAGFLAAVLIAALVHVIARGRPVARFIRNRCRKPFFVIGAVVGAWVGFISSTPVPRGIAEPGWRGVTQHVFLVLLILGAVWFVAGLIRVAEDVILERLGEDSLSNKARRIQTQSQVIRRVAIALVVVLGFAAILLTFPGARAAGASVLASAGIISVVAGLAAQTTLGSVFAGLQIALTDSLRVDDIVIVEGEFGNIEEITLTYVVVRIWDDRRMIMPSTYFTTTPFENWTRRAPALLGTVDFDVDWRIPVPAMRAELDRLLASTDLWDGRVGIFQVYDATDGKLRVRALVSGQDTPTLIDLKYYLREALVDWVQTNAPYALPRMRIEEQDVVEVVDDGRELSTGVLAEEMAELSKTDTTPKDQPGDTFAMPRVQEDPERRRAREAEARKARRRAEREDRRRAKENEGRLARREPRPRPSADQTVVMSLPMPERTSIKERTSIRDRTVTDRTDEDSTTTSEAHASSLFTGSPENEKRAQGFTGPGEEAYTEREQAAERRAAEQSTAEEPTDEPEAEPPRRSWGELD</sequence>
<proteinExistence type="predicted"/>
<feature type="region of interest" description="Disordered" evidence="5">
    <location>
        <begin position="374"/>
        <end position="549"/>
    </location>
</feature>
<evidence type="ECO:0000313" key="9">
    <source>
        <dbReference type="Proteomes" id="UP001500622"/>
    </source>
</evidence>
<feature type="compositionally biased region" description="Polar residues" evidence="5">
    <location>
        <begin position="484"/>
        <end position="495"/>
    </location>
</feature>
<keyword evidence="9" id="KW-1185">Reference proteome</keyword>
<dbReference type="InterPro" id="IPR010920">
    <property type="entry name" value="LSM_dom_sf"/>
</dbReference>
<keyword evidence="3 6" id="KW-1133">Transmembrane helix</keyword>
<dbReference type="InterPro" id="IPR006685">
    <property type="entry name" value="MscS_channel_2nd"/>
</dbReference>
<evidence type="ECO:0000256" key="5">
    <source>
        <dbReference type="SAM" id="MobiDB-lite"/>
    </source>
</evidence>
<evidence type="ECO:0000256" key="2">
    <source>
        <dbReference type="ARBA" id="ARBA00022692"/>
    </source>
</evidence>
<dbReference type="Pfam" id="PF00924">
    <property type="entry name" value="MS_channel_2nd"/>
    <property type="match status" value="1"/>
</dbReference>
<reference evidence="9" key="1">
    <citation type="journal article" date="2019" name="Int. J. Syst. Evol. Microbiol.">
        <title>The Global Catalogue of Microorganisms (GCM) 10K type strain sequencing project: providing services to taxonomists for standard genome sequencing and annotation.</title>
        <authorList>
            <consortium name="The Broad Institute Genomics Platform"/>
            <consortium name="The Broad Institute Genome Sequencing Center for Infectious Disease"/>
            <person name="Wu L."/>
            <person name="Ma J."/>
        </authorList>
    </citation>
    <scope>NUCLEOTIDE SEQUENCE [LARGE SCALE GENOMIC DNA]</scope>
    <source>
        <strain evidence="9">JCM 17810</strain>
    </source>
</reference>
<dbReference type="InterPro" id="IPR023408">
    <property type="entry name" value="MscS_beta-dom_sf"/>
</dbReference>
<feature type="compositionally biased region" description="Basic and acidic residues" evidence="5">
    <location>
        <begin position="397"/>
        <end position="442"/>
    </location>
</feature>
<evidence type="ECO:0000256" key="6">
    <source>
        <dbReference type="SAM" id="Phobius"/>
    </source>
</evidence>
<feature type="transmembrane region" description="Helical" evidence="6">
    <location>
        <begin position="16"/>
        <end position="38"/>
    </location>
</feature>
<gene>
    <name evidence="8" type="ORF">GCM10023169_08950</name>
</gene>
<feature type="transmembrane region" description="Helical" evidence="6">
    <location>
        <begin position="90"/>
        <end position="111"/>
    </location>
</feature>
<evidence type="ECO:0000256" key="4">
    <source>
        <dbReference type="ARBA" id="ARBA00023136"/>
    </source>
</evidence>
<dbReference type="Gene3D" id="1.10.287.1260">
    <property type="match status" value="1"/>
</dbReference>
<keyword evidence="4 6" id="KW-0472">Membrane</keyword>
<feature type="compositionally biased region" description="Basic and acidic residues" evidence="5">
    <location>
        <begin position="376"/>
        <end position="388"/>
    </location>
</feature>
<comment type="caution">
    <text evidence="8">The sequence shown here is derived from an EMBL/GenBank/DDBJ whole genome shotgun (WGS) entry which is preliminary data.</text>
</comment>
<evidence type="ECO:0000256" key="1">
    <source>
        <dbReference type="ARBA" id="ARBA00004370"/>
    </source>
</evidence>
<dbReference type="Proteomes" id="UP001500622">
    <property type="component" value="Unassembled WGS sequence"/>
</dbReference>
<feature type="transmembrane region" description="Helical" evidence="6">
    <location>
        <begin position="140"/>
        <end position="161"/>
    </location>
</feature>
<name>A0ABP8KZL2_9MICO</name>
<organism evidence="8 9">
    <name type="scientific">Georgenia halophila</name>
    <dbReference type="NCBI Taxonomy" id="620889"/>
    <lineage>
        <taxon>Bacteria</taxon>
        <taxon>Bacillati</taxon>
        <taxon>Actinomycetota</taxon>
        <taxon>Actinomycetes</taxon>
        <taxon>Micrococcales</taxon>
        <taxon>Bogoriellaceae</taxon>
        <taxon>Georgenia</taxon>
    </lineage>
</organism>
<evidence type="ECO:0000313" key="8">
    <source>
        <dbReference type="EMBL" id="GAA4418868.1"/>
    </source>
</evidence>
<dbReference type="EMBL" id="BAABGN010000002">
    <property type="protein sequence ID" value="GAA4418868.1"/>
    <property type="molecule type" value="Genomic_DNA"/>
</dbReference>
<feature type="domain" description="Mechanosensitive ion channel MscS" evidence="7">
    <location>
        <begin position="189"/>
        <end position="255"/>
    </location>
</feature>